<reference evidence="2 3" key="1">
    <citation type="submission" date="2023-01" db="EMBL/GenBank/DDBJ databases">
        <title>Genomes from the Australian National Cyanobacteria Reference Collection.</title>
        <authorList>
            <person name="Willis A."/>
            <person name="Lee E.M.F."/>
        </authorList>
    </citation>
    <scope>NUCLEOTIDE SEQUENCE [LARGE SCALE GENOMIC DNA]</scope>
    <source>
        <strain evidence="2 3">CS-537/01</strain>
    </source>
</reference>
<comment type="caution">
    <text evidence="2">The sequence shown here is derived from an EMBL/GenBank/DDBJ whole genome shotgun (WGS) entry which is preliminary data.</text>
</comment>
<name>A0ABT5A3J5_9CYAN</name>
<dbReference type="Proteomes" id="UP001212123">
    <property type="component" value="Unassembled WGS sequence"/>
</dbReference>
<feature type="transmembrane region" description="Helical" evidence="1">
    <location>
        <begin position="20"/>
        <end position="47"/>
    </location>
</feature>
<keyword evidence="1" id="KW-0472">Membrane</keyword>
<keyword evidence="1" id="KW-1133">Transmembrane helix</keyword>
<dbReference type="RefSeq" id="WP_271805231.1">
    <property type="nucleotide sequence ID" value="NZ_JAQMTU010000043.1"/>
</dbReference>
<proteinExistence type="predicted"/>
<protein>
    <submittedName>
        <fullName evidence="2">Prepilin-type N-terminal cleavage/methylation domain-containing protein</fullName>
    </submittedName>
</protein>
<keyword evidence="1" id="KW-0812">Transmembrane</keyword>
<organism evidence="2 3">
    <name type="scientific">Dolichospermum circinale CS-537/01</name>
    <dbReference type="NCBI Taxonomy" id="3021739"/>
    <lineage>
        <taxon>Bacteria</taxon>
        <taxon>Bacillati</taxon>
        <taxon>Cyanobacteriota</taxon>
        <taxon>Cyanophyceae</taxon>
        <taxon>Nostocales</taxon>
        <taxon>Aphanizomenonaceae</taxon>
        <taxon>Dolichospermum</taxon>
        <taxon>Dolichospermum circinale</taxon>
    </lineage>
</organism>
<evidence type="ECO:0000313" key="2">
    <source>
        <dbReference type="EMBL" id="MDB9486498.1"/>
    </source>
</evidence>
<dbReference type="InterPro" id="IPR012902">
    <property type="entry name" value="N_methyl_site"/>
</dbReference>
<dbReference type="EMBL" id="JAQMTU010000043">
    <property type="protein sequence ID" value="MDB9486498.1"/>
    <property type="molecule type" value="Genomic_DNA"/>
</dbReference>
<keyword evidence="3" id="KW-1185">Reference proteome</keyword>
<evidence type="ECO:0000256" key="1">
    <source>
        <dbReference type="SAM" id="Phobius"/>
    </source>
</evidence>
<sequence>MIKTKLQPKILSASDSGFTIIEVLVGVVFIAILLAAISPVLVMSTAVRVQSKSMEKAVQAAETFINGVSNNSISAPTKVITETPNTPINLETEMPVPEKTDTDLYFFKKDSTITACNPISTCQPDKDTPFDEFYIQAAQIKPAGTKTSDGYRLAMRIYREDLNFDQKILGSSTGGILVNKQAPILIKTVEISGTSTFGSLCSRLGAFNNQPCQ</sequence>
<dbReference type="NCBIfam" id="TIGR02532">
    <property type="entry name" value="IV_pilin_GFxxxE"/>
    <property type="match status" value="1"/>
</dbReference>
<accession>A0ABT5A3J5</accession>
<gene>
    <name evidence="2" type="ORF">PN492_08060</name>
</gene>
<evidence type="ECO:0000313" key="3">
    <source>
        <dbReference type="Proteomes" id="UP001212123"/>
    </source>
</evidence>